<reference evidence="1" key="1">
    <citation type="submission" date="2017-12" db="EMBL/GenBank/DDBJ databases">
        <title>FDA dAtabase for Regulatory Grade micrObial Sequences (FDA-ARGOS): Supporting development and validation of Infectious Disease Dx tests.</title>
        <authorList>
            <person name="Campos J."/>
            <person name="Goldberg B."/>
            <person name="Tallon L."/>
            <person name="Sadzewicz L."/>
            <person name="Sengamalay N."/>
            <person name="Ott S."/>
            <person name="Godinez A."/>
            <person name="Nagaraj S."/>
            <person name="Vyas G."/>
            <person name="Aluvathingal J."/>
            <person name="Nadendla S."/>
            <person name="Geyer C."/>
            <person name="Nandy P."/>
            <person name="Hobson J."/>
            <person name="Sichtig H."/>
        </authorList>
    </citation>
    <scope>NUCLEOTIDE SEQUENCE</scope>
    <source>
        <strain evidence="1">FDAARGOS_252</strain>
    </source>
</reference>
<sequence>MQMPPHLINRRARRAHDARRGRLGESRYNILVKELTRVIRMAFEAGDTGSLFGLEGPLRAGIRSDLCRQGWAWLTADLCARDLLDDAFRVVRAVRPTWDQGQPEWTIEAGTLIERTRCARHGCGHDLPEGHHKFCSRLCAQAHSANIIRIKEASEESALDIAVRRL</sequence>
<gene>
    <name evidence="1" type="ORF">A6J80_02760</name>
</gene>
<dbReference type="EMBL" id="CP020442">
    <property type="protein sequence ID" value="ARC35446.2"/>
    <property type="molecule type" value="Genomic_DNA"/>
</dbReference>
<accession>A0A1V0GNL0</accession>
<dbReference type="KEGG" id="pye:A6J80_02760"/>
<evidence type="ECO:0000313" key="2">
    <source>
        <dbReference type="Proteomes" id="UP000191257"/>
    </source>
</evidence>
<proteinExistence type="predicted"/>
<name>A0A1V0GNL0_9RHOB</name>
<dbReference type="AlphaFoldDB" id="A0A1V0GNL0"/>
<dbReference type="Proteomes" id="UP000191257">
    <property type="component" value="Chromosome"/>
</dbReference>
<protein>
    <submittedName>
        <fullName evidence="1">Uncharacterized protein</fullName>
    </submittedName>
</protein>
<evidence type="ECO:0000313" key="1">
    <source>
        <dbReference type="EMBL" id="ARC35446.2"/>
    </source>
</evidence>
<organism evidence="1 2">
    <name type="scientific">Paracoccus yeei</name>
    <dbReference type="NCBI Taxonomy" id="147645"/>
    <lineage>
        <taxon>Bacteria</taxon>
        <taxon>Pseudomonadati</taxon>
        <taxon>Pseudomonadota</taxon>
        <taxon>Alphaproteobacteria</taxon>
        <taxon>Rhodobacterales</taxon>
        <taxon>Paracoccaceae</taxon>
        <taxon>Paracoccus</taxon>
    </lineage>
</organism>
<keyword evidence="2" id="KW-1185">Reference proteome</keyword>
<dbReference type="STRING" id="147645.A6J80_02760"/>